<evidence type="ECO:0000256" key="24">
    <source>
        <dbReference type="ARBA" id="ARBA00068111"/>
    </source>
</evidence>
<evidence type="ECO:0000259" key="26">
    <source>
        <dbReference type="PROSITE" id="PS50972"/>
    </source>
</evidence>
<reference evidence="27 28" key="1">
    <citation type="submission" date="2023-11" db="EMBL/GenBank/DDBJ databases">
        <title>An acidophilic fungus is an integral part of prey digestion in a carnivorous sundew plant.</title>
        <authorList>
            <person name="Tsai I.J."/>
        </authorList>
    </citation>
    <scope>NUCLEOTIDE SEQUENCE [LARGE SCALE GENOMIC DNA]</scope>
    <source>
        <strain evidence="27">169a</strain>
    </source>
</reference>
<evidence type="ECO:0000256" key="9">
    <source>
        <dbReference type="ARBA" id="ARBA00009951"/>
    </source>
</evidence>
<evidence type="ECO:0000256" key="2">
    <source>
        <dbReference type="ARBA" id="ARBA00000198"/>
    </source>
</evidence>
<feature type="region of interest" description="Disordered" evidence="25">
    <location>
        <begin position="565"/>
        <end position="606"/>
    </location>
</feature>
<evidence type="ECO:0000256" key="22">
    <source>
        <dbReference type="ARBA" id="ARBA00061548"/>
    </source>
</evidence>
<evidence type="ECO:0000256" key="21">
    <source>
        <dbReference type="ARBA" id="ARBA00058009"/>
    </source>
</evidence>
<dbReference type="CDD" id="cd00739">
    <property type="entry name" value="DHPS"/>
    <property type="match status" value="1"/>
</dbReference>
<comment type="similarity">
    <text evidence="9">In the C-terminal section; belongs to the DHPS family.</text>
</comment>
<keyword evidence="15" id="KW-0547">Nucleotide-binding</keyword>
<dbReference type="GO" id="GO:0004156">
    <property type="term" value="F:dihydropteroate synthase activity"/>
    <property type="evidence" value="ECO:0007669"/>
    <property type="project" value="UniProtKB-EC"/>
</dbReference>
<comment type="pathway">
    <text evidence="7">Cofactor biosynthesis; tetrahydrofolate biosynthesis; 2-amino-4-hydroxy-6-hydroxymethyl-7,8-dihydropteridine diphosphate from 7,8-dihydroneopterin triphosphate: step 4/4.</text>
</comment>
<evidence type="ECO:0000256" key="16">
    <source>
        <dbReference type="ARBA" id="ARBA00022777"/>
    </source>
</evidence>
<keyword evidence="14" id="KW-0479">Metal-binding</keyword>
<evidence type="ECO:0000256" key="6">
    <source>
        <dbReference type="ARBA" id="ARBA00005013"/>
    </source>
</evidence>
<feature type="domain" description="Pterin-binding" evidence="26">
    <location>
        <begin position="286"/>
        <end position="554"/>
    </location>
</feature>
<dbReference type="NCBIfam" id="TIGR01498">
    <property type="entry name" value="folK"/>
    <property type="match status" value="1"/>
</dbReference>
<evidence type="ECO:0000256" key="19">
    <source>
        <dbReference type="ARBA" id="ARBA00022909"/>
    </source>
</evidence>
<evidence type="ECO:0000313" key="28">
    <source>
        <dbReference type="Proteomes" id="UP001303373"/>
    </source>
</evidence>
<dbReference type="GO" id="GO:0004150">
    <property type="term" value="F:dihydroneopterin aldolase activity"/>
    <property type="evidence" value="ECO:0007669"/>
    <property type="project" value="UniProtKB-EC"/>
</dbReference>
<evidence type="ECO:0000256" key="1">
    <source>
        <dbReference type="ARBA" id="ARBA00000012"/>
    </source>
</evidence>
<keyword evidence="20" id="KW-0511">Multifunctional enzyme</keyword>
<dbReference type="GO" id="GO:0003848">
    <property type="term" value="F:2-amino-4-hydroxy-6-hydroxymethyldihydropteridine diphosphokinase activity"/>
    <property type="evidence" value="ECO:0007669"/>
    <property type="project" value="UniProtKB-EC"/>
</dbReference>
<evidence type="ECO:0000256" key="4">
    <source>
        <dbReference type="ARBA" id="ARBA00001946"/>
    </source>
</evidence>
<comment type="pathway">
    <text evidence="6">Cofactor biosynthesis; tetrahydrofolate biosynthesis; 2-amino-4-hydroxy-6-hydroxymethyl-7,8-dihydropteridine diphosphate from 7,8-dihydroneopterin triphosphate: step 3/4.</text>
</comment>
<keyword evidence="17" id="KW-0067">ATP-binding</keyword>
<evidence type="ECO:0000313" key="27">
    <source>
        <dbReference type="EMBL" id="WPG99330.1"/>
    </source>
</evidence>
<sequence length="685" mass="75845">MEKVISAAVQSPFICRHAFVKTNAGLFARRALCSDNHGQYRPGLLSRPNSIFETTKGHKLRLGPTTRPCIARCYGSTRTTSGADQFNEHSANDTDHTKLWSLPFDKLPRRIFVALGSNIGDRVDAIESACRAMEEDGRIRIVKTSQLYETKAMYVEDQGDFLNGVCEIATYLEPMELLDRLQEIEQDMGRVKLIDKGPRNIDLDILFYKRQSVKTERLTIPHPLILEREFVLRPLLDVYNEQMRPLSRKSPQAALSALQHDPTMKQYNVLASCLDPSHTLDPTRSTRLMSILNTTPDSFSDGGKNPPSDVAALQQTVISHIAAGASIIDVGGQSSRPNAEPITAEEEITRVLPAIKMIRSLPEAKNVAISVDTYRASVAKAAVEAGADIVNDISAGTMDPEMLRTVGRLGCSYIMMHMRGTPETMQSSENCDYPEGVVQTVNRELSKRMRMAEMSGIRAWRIIADPGVGFSKTPEQNAALLRHKWKTGGEIMGIRKRAPVLIGTSRKSFIGHFTGVQSPEQRVFGTAATITAAIEAGADIVRVHDVQEMGQVVKMADAIYRAEPAAKKARGPNRSKIAHSPHSPSKSIASDPSVECPDDNPKTRSLNSQLDEIRKMLVEVKQENQRILAYNVRNDGSFNRRRHDSLATPYRTDKSAEREKLKSGFADLESIMALHTDAESKSGSR</sequence>
<dbReference type="GO" id="GO:0046656">
    <property type="term" value="P:folic acid biosynthetic process"/>
    <property type="evidence" value="ECO:0007669"/>
    <property type="project" value="UniProtKB-KW"/>
</dbReference>
<dbReference type="SUPFAM" id="SSF55083">
    <property type="entry name" value="6-hydroxymethyl-7,8-dihydropterin pyrophosphokinase, HPPK"/>
    <property type="match status" value="1"/>
</dbReference>
<dbReference type="PANTHER" id="PTHR20941">
    <property type="entry name" value="FOLATE SYNTHESIS PROTEINS"/>
    <property type="match status" value="1"/>
</dbReference>
<dbReference type="EC" id="4.1.2.25" evidence="11"/>
<dbReference type="InterPro" id="IPR045031">
    <property type="entry name" value="DHP_synth-like"/>
</dbReference>
<dbReference type="GO" id="GO:0005740">
    <property type="term" value="C:mitochondrial envelope"/>
    <property type="evidence" value="ECO:0007669"/>
    <property type="project" value="TreeGrafter"/>
</dbReference>
<keyword evidence="19" id="KW-0289">Folate biosynthesis</keyword>
<dbReference type="InterPro" id="IPR006390">
    <property type="entry name" value="DHP_synth_dom"/>
</dbReference>
<evidence type="ECO:0000256" key="8">
    <source>
        <dbReference type="ARBA" id="ARBA00009640"/>
    </source>
</evidence>
<evidence type="ECO:0000256" key="3">
    <source>
        <dbReference type="ARBA" id="ARBA00001353"/>
    </source>
</evidence>
<dbReference type="GO" id="GO:0046654">
    <property type="term" value="P:tetrahydrofolate biosynthetic process"/>
    <property type="evidence" value="ECO:0007669"/>
    <property type="project" value="TreeGrafter"/>
</dbReference>
<dbReference type="Proteomes" id="UP001303373">
    <property type="component" value="Chromosome 3"/>
</dbReference>
<evidence type="ECO:0000256" key="14">
    <source>
        <dbReference type="ARBA" id="ARBA00022723"/>
    </source>
</evidence>
<evidence type="ECO:0000256" key="15">
    <source>
        <dbReference type="ARBA" id="ARBA00022741"/>
    </source>
</evidence>
<dbReference type="InterPro" id="IPR035907">
    <property type="entry name" value="Hppk_sf"/>
</dbReference>
<comment type="catalytic activity">
    <reaction evidence="1">
        <text>(7,8-dihydropterin-6-yl)methyl diphosphate + 4-aminobenzoate = 7,8-dihydropteroate + diphosphate</text>
        <dbReference type="Rhea" id="RHEA:19949"/>
        <dbReference type="ChEBI" id="CHEBI:17836"/>
        <dbReference type="ChEBI" id="CHEBI:17839"/>
        <dbReference type="ChEBI" id="CHEBI:33019"/>
        <dbReference type="ChEBI" id="CHEBI:72950"/>
        <dbReference type="EC" id="2.5.1.15"/>
    </reaction>
</comment>
<evidence type="ECO:0000256" key="18">
    <source>
        <dbReference type="ARBA" id="ARBA00022842"/>
    </source>
</evidence>
<dbReference type="EMBL" id="CP138582">
    <property type="protein sequence ID" value="WPG99330.1"/>
    <property type="molecule type" value="Genomic_DNA"/>
</dbReference>
<evidence type="ECO:0000256" key="25">
    <source>
        <dbReference type="SAM" id="MobiDB-lite"/>
    </source>
</evidence>
<dbReference type="GO" id="GO:0046872">
    <property type="term" value="F:metal ion binding"/>
    <property type="evidence" value="ECO:0007669"/>
    <property type="project" value="UniProtKB-KW"/>
</dbReference>
<evidence type="ECO:0000256" key="23">
    <source>
        <dbReference type="ARBA" id="ARBA00067568"/>
    </source>
</evidence>
<proteinExistence type="inferred from homology"/>
<comment type="catalytic activity">
    <reaction evidence="2">
        <text>6-hydroxymethyl-7,8-dihydropterin + ATP = (7,8-dihydropterin-6-yl)methyl diphosphate + AMP + H(+)</text>
        <dbReference type="Rhea" id="RHEA:11412"/>
        <dbReference type="ChEBI" id="CHEBI:15378"/>
        <dbReference type="ChEBI" id="CHEBI:30616"/>
        <dbReference type="ChEBI" id="CHEBI:44841"/>
        <dbReference type="ChEBI" id="CHEBI:72950"/>
        <dbReference type="ChEBI" id="CHEBI:456215"/>
        <dbReference type="EC" id="2.7.6.3"/>
    </reaction>
</comment>
<accession>A0AAQ3R3A0</accession>
<gene>
    <name evidence="27" type="ORF">R9X50_00214400</name>
</gene>
<dbReference type="PROSITE" id="PS50972">
    <property type="entry name" value="PTERIN_BINDING"/>
    <property type="match status" value="1"/>
</dbReference>
<comment type="similarity">
    <text evidence="22">In the central section; belongs to the HPPK family.</text>
</comment>
<keyword evidence="13" id="KW-0808">Transferase</keyword>
<dbReference type="FunFam" id="3.20.20.20:FF:000006">
    <property type="entry name" value="Dihydropteroate synthase"/>
    <property type="match status" value="1"/>
</dbReference>
<dbReference type="EC" id="2.5.1.15" evidence="10"/>
<dbReference type="PROSITE" id="PS00793">
    <property type="entry name" value="DHPS_2"/>
    <property type="match status" value="1"/>
</dbReference>
<dbReference type="Pfam" id="PF01288">
    <property type="entry name" value="HPPK"/>
    <property type="match status" value="1"/>
</dbReference>
<dbReference type="Pfam" id="PF00809">
    <property type="entry name" value="Pterin_bind"/>
    <property type="match status" value="1"/>
</dbReference>
<evidence type="ECO:0000256" key="12">
    <source>
        <dbReference type="ARBA" id="ARBA00013253"/>
    </source>
</evidence>
<keyword evidence="18" id="KW-0460">Magnesium</keyword>
<evidence type="ECO:0000256" key="17">
    <source>
        <dbReference type="ARBA" id="ARBA00022840"/>
    </source>
</evidence>
<evidence type="ECO:0000256" key="10">
    <source>
        <dbReference type="ARBA" id="ARBA00012458"/>
    </source>
</evidence>
<dbReference type="InterPro" id="IPR000489">
    <property type="entry name" value="Pterin-binding_dom"/>
</dbReference>
<keyword evidence="16" id="KW-0418">Kinase</keyword>
<dbReference type="PROSITE" id="PS00794">
    <property type="entry name" value="HPPK"/>
    <property type="match status" value="1"/>
</dbReference>
<dbReference type="NCBIfam" id="TIGR01496">
    <property type="entry name" value="DHPS"/>
    <property type="match status" value="1"/>
</dbReference>
<organism evidence="27 28">
    <name type="scientific">Acrodontium crateriforme</name>
    <dbReference type="NCBI Taxonomy" id="150365"/>
    <lineage>
        <taxon>Eukaryota</taxon>
        <taxon>Fungi</taxon>
        <taxon>Dikarya</taxon>
        <taxon>Ascomycota</taxon>
        <taxon>Pezizomycotina</taxon>
        <taxon>Dothideomycetes</taxon>
        <taxon>Dothideomycetidae</taxon>
        <taxon>Mycosphaerellales</taxon>
        <taxon>Teratosphaeriaceae</taxon>
        <taxon>Acrodontium</taxon>
    </lineage>
</organism>
<comment type="similarity">
    <text evidence="8">In the N-terminal section; belongs to the DHNA family.</text>
</comment>
<feature type="compositionally biased region" description="Basic residues" evidence="25">
    <location>
        <begin position="567"/>
        <end position="579"/>
    </location>
</feature>
<evidence type="ECO:0000256" key="7">
    <source>
        <dbReference type="ARBA" id="ARBA00005051"/>
    </source>
</evidence>
<dbReference type="InterPro" id="IPR011005">
    <property type="entry name" value="Dihydropteroate_synth-like_sf"/>
</dbReference>
<dbReference type="InterPro" id="IPR000550">
    <property type="entry name" value="Hppk"/>
</dbReference>
<dbReference type="AlphaFoldDB" id="A0AAQ3R3A0"/>
<feature type="region of interest" description="Disordered" evidence="25">
    <location>
        <begin position="638"/>
        <end position="658"/>
    </location>
</feature>
<comment type="function">
    <text evidence="21">Catalyzes three sequential steps of tetrahydrofolate biosynthesis.</text>
</comment>
<keyword evidence="28" id="KW-1185">Reference proteome</keyword>
<dbReference type="Gene3D" id="3.30.70.560">
    <property type="entry name" value="7,8-Dihydro-6-hydroxymethylpterin-pyrophosphokinase HPPK"/>
    <property type="match status" value="1"/>
</dbReference>
<name>A0AAQ3R3A0_9PEZI</name>
<comment type="cofactor">
    <cofactor evidence="4">
        <name>Mg(2+)</name>
        <dbReference type="ChEBI" id="CHEBI:18420"/>
    </cofactor>
</comment>
<evidence type="ECO:0000256" key="20">
    <source>
        <dbReference type="ARBA" id="ARBA00023268"/>
    </source>
</evidence>
<dbReference type="EC" id="2.7.6.3" evidence="12"/>
<protein>
    <recommendedName>
        <fullName evidence="23">Folic acid synthesis protein FOL1</fullName>
        <ecNumber evidence="10">2.5.1.15</ecNumber>
        <ecNumber evidence="12">2.7.6.3</ecNumber>
        <ecNumber evidence="11">4.1.2.25</ecNumber>
    </recommendedName>
    <alternativeName>
        <fullName evidence="24">Folic acid synthesis protein fol1</fullName>
    </alternativeName>
</protein>
<evidence type="ECO:0000256" key="11">
    <source>
        <dbReference type="ARBA" id="ARBA00013043"/>
    </source>
</evidence>
<comment type="catalytic activity">
    <reaction evidence="3">
        <text>7,8-dihydroneopterin = 6-hydroxymethyl-7,8-dihydropterin + glycolaldehyde</text>
        <dbReference type="Rhea" id="RHEA:10540"/>
        <dbReference type="ChEBI" id="CHEBI:17001"/>
        <dbReference type="ChEBI" id="CHEBI:17071"/>
        <dbReference type="ChEBI" id="CHEBI:44841"/>
        <dbReference type="EC" id="4.1.2.25"/>
    </reaction>
</comment>
<dbReference type="GO" id="GO:0016301">
    <property type="term" value="F:kinase activity"/>
    <property type="evidence" value="ECO:0007669"/>
    <property type="project" value="UniProtKB-KW"/>
</dbReference>
<dbReference type="PANTHER" id="PTHR20941:SF1">
    <property type="entry name" value="FOLIC ACID SYNTHESIS PROTEIN FOL1"/>
    <property type="match status" value="1"/>
</dbReference>
<evidence type="ECO:0000256" key="13">
    <source>
        <dbReference type="ARBA" id="ARBA00022679"/>
    </source>
</evidence>
<dbReference type="CDD" id="cd00483">
    <property type="entry name" value="HPPK"/>
    <property type="match status" value="1"/>
</dbReference>
<dbReference type="SUPFAM" id="SSF51717">
    <property type="entry name" value="Dihydropteroate synthetase-like"/>
    <property type="match status" value="1"/>
</dbReference>
<dbReference type="Gene3D" id="3.20.20.20">
    <property type="entry name" value="Dihydropteroate synthase-like"/>
    <property type="match status" value="1"/>
</dbReference>
<dbReference type="GO" id="GO:0005524">
    <property type="term" value="F:ATP binding"/>
    <property type="evidence" value="ECO:0007669"/>
    <property type="project" value="UniProtKB-KW"/>
</dbReference>
<evidence type="ECO:0000256" key="5">
    <source>
        <dbReference type="ARBA" id="ARBA00004763"/>
    </source>
</evidence>
<comment type="pathway">
    <text evidence="5">Cofactor biosynthesis; tetrahydrofolate biosynthesis; 7,8-dihydrofolate from 2-amino-4-hydroxy-6-hydroxymethyl-7,8-dihydropteridine diphosphate and 4-aminobenzoate: step 1/2.</text>
</comment>